<name>A0A1G1WR40_9BACT</name>
<dbReference type="CDD" id="cd07438">
    <property type="entry name" value="PHP_HisPPase_AMP"/>
    <property type="match status" value="1"/>
</dbReference>
<dbReference type="InterPro" id="IPR016195">
    <property type="entry name" value="Pol/histidinol_Pase-like"/>
</dbReference>
<sequence>MVKNGFIDLHTHTIYSDGGLTPTELVQKAKETGLAAIAIADHDSVSGLPEGFAEAERQGVELVPAIEMSSYPNDKTEYHILGYFIDWEDKWLQDTLAHFQKVREERAEKVVEKLKELGYKITFDEVKAQAKGTIVQPHIAYVVVNDPENSEKLTREFGQMPKTGDFIREHLIPGKDAYIAREKLTPKEAIELIHRVGGIAVLAHPCWNLCKKVEDKLVFDDQPLAELVQIGLDGIEVYCHRENEADTKEAVEHYLQKARLLNLVVSGGSDFHGYGSAGKQLGFTDFYLKVQYSVLQELKSFKVRSRM</sequence>
<dbReference type="AlphaFoldDB" id="A0A1G1WR40"/>
<protein>
    <recommendedName>
        <fullName evidence="1">Polymerase/histidinol phosphatase N-terminal domain-containing protein</fullName>
    </recommendedName>
</protein>
<comment type="caution">
    <text evidence="2">The sequence shown here is derived from an EMBL/GenBank/DDBJ whole genome shotgun (WGS) entry which is preliminary data.</text>
</comment>
<dbReference type="Gene3D" id="3.20.20.140">
    <property type="entry name" value="Metal-dependent hydrolases"/>
    <property type="match status" value="1"/>
</dbReference>
<evidence type="ECO:0000313" key="3">
    <source>
        <dbReference type="Proteomes" id="UP000178068"/>
    </source>
</evidence>
<dbReference type="InterPro" id="IPR052018">
    <property type="entry name" value="PHP_domain"/>
</dbReference>
<organism evidence="2 3">
    <name type="scientific">Candidatus Woykebacteria bacterium RIFCSPHIGHO2_12_FULL_45_10</name>
    <dbReference type="NCBI Taxonomy" id="1802603"/>
    <lineage>
        <taxon>Bacteria</taxon>
        <taxon>Candidatus Woykeibacteriota</taxon>
    </lineage>
</organism>
<dbReference type="SUPFAM" id="SSF89550">
    <property type="entry name" value="PHP domain-like"/>
    <property type="match status" value="1"/>
</dbReference>
<dbReference type="STRING" id="1802603.A3F35_00060"/>
<gene>
    <name evidence="2" type="ORF">A3F35_00060</name>
</gene>
<dbReference type="PANTHER" id="PTHR42924:SF3">
    <property type="entry name" value="POLYMERASE_HISTIDINOL PHOSPHATASE N-TERMINAL DOMAIN-CONTAINING PROTEIN"/>
    <property type="match status" value="1"/>
</dbReference>
<dbReference type="GO" id="GO:0004534">
    <property type="term" value="F:5'-3' RNA exonuclease activity"/>
    <property type="evidence" value="ECO:0007669"/>
    <property type="project" value="TreeGrafter"/>
</dbReference>
<dbReference type="Pfam" id="PF02811">
    <property type="entry name" value="PHP"/>
    <property type="match status" value="1"/>
</dbReference>
<evidence type="ECO:0000313" key="2">
    <source>
        <dbReference type="EMBL" id="OGY30193.1"/>
    </source>
</evidence>
<dbReference type="InterPro" id="IPR003141">
    <property type="entry name" value="Pol/His_phosphatase_N"/>
</dbReference>
<dbReference type="PANTHER" id="PTHR42924">
    <property type="entry name" value="EXONUCLEASE"/>
    <property type="match status" value="1"/>
</dbReference>
<feature type="domain" description="Polymerase/histidinol phosphatase N-terminal" evidence="1">
    <location>
        <begin position="7"/>
        <end position="72"/>
    </location>
</feature>
<dbReference type="SMART" id="SM00481">
    <property type="entry name" value="POLIIIAc"/>
    <property type="match status" value="1"/>
</dbReference>
<dbReference type="GO" id="GO:0035312">
    <property type="term" value="F:5'-3' DNA exonuclease activity"/>
    <property type="evidence" value="ECO:0007669"/>
    <property type="project" value="TreeGrafter"/>
</dbReference>
<evidence type="ECO:0000259" key="1">
    <source>
        <dbReference type="SMART" id="SM00481"/>
    </source>
</evidence>
<reference evidence="2 3" key="1">
    <citation type="journal article" date="2016" name="Nat. Commun.">
        <title>Thousands of microbial genomes shed light on interconnected biogeochemical processes in an aquifer system.</title>
        <authorList>
            <person name="Anantharaman K."/>
            <person name="Brown C.T."/>
            <person name="Hug L.A."/>
            <person name="Sharon I."/>
            <person name="Castelle C.J."/>
            <person name="Probst A.J."/>
            <person name="Thomas B.C."/>
            <person name="Singh A."/>
            <person name="Wilkins M.J."/>
            <person name="Karaoz U."/>
            <person name="Brodie E.L."/>
            <person name="Williams K.H."/>
            <person name="Hubbard S.S."/>
            <person name="Banfield J.F."/>
        </authorList>
    </citation>
    <scope>NUCLEOTIDE SEQUENCE [LARGE SCALE GENOMIC DNA]</scope>
</reference>
<dbReference type="EMBL" id="MHCZ01000012">
    <property type="protein sequence ID" value="OGY30193.1"/>
    <property type="molecule type" value="Genomic_DNA"/>
</dbReference>
<proteinExistence type="predicted"/>
<accession>A0A1G1WR40</accession>
<dbReference type="InterPro" id="IPR004013">
    <property type="entry name" value="PHP_dom"/>
</dbReference>
<dbReference type="Gene3D" id="1.10.150.650">
    <property type="match status" value="1"/>
</dbReference>
<dbReference type="Proteomes" id="UP000178068">
    <property type="component" value="Unassembled WGS sequence"/>
</dbReference>